<dbReference type="EMBL" id="CP000885">
    <property type="protein sequence ID" value="ABX41716.1"/>
    <property type="molecule type" value="Genomic_DNA"/>
</dbReference>
<sequence length="219" mass="25944">MINISINEDVDGVKLSELMDFVIKRSDSISVSRYYTGFLDISEFEQMQESYKEYIYKEDASRREAYKSNLNGYQFRIKSMLHLDSEDDAYSYFDRLLEQDLSMFEKVQYDSFSEEPDNRFTSQSDEFIKTKYTRVTPVTRNPVFEMCFFKLGQISSSITNKLKKLYDFPYMIDGIGYEDITFYKNDAIILEVCSHERYANLSLDEKDVEVFKELGITYD</sequence>
<name>A9KP54_LACP7</name>
<dbReference type="OrthoDB" id="2079954at2"/>
<evidence type="ECO:0000313" key="2">
    <source>
        <dbReference type="Proteomes" id="UP000000370"/>
    </source>
</evidence>
<dbReference type="KEGG" id="cpy:Cphy_1339"/>
<protein>
    <submittedName>
        <fullName evidence="1">Uncharacterized protein</fullName>
    </submittedName>
</protein>
<gene>
    <name evidence="1" type="ordered locus">Cphy_1339</name>
</gene>
<accession>A9KP54</accession>
<dbReference type="Proteomes" id="UP000000370">
    <property type="component" value="Chromosome"/>
</dbReference>
<dbReference type="HOGENOM" id="CLU_1259618_0_0_9"/>
<dbReference type="STRING" id="357809.Cphy_1339"/>
<dbReference type="AlphaFoldDB" id="A9KP54"/>
<reference evidence="2" key="1">
    <citation type="submission" date="2007-11" db="EMBL/GenBank/DDBJ databases">
        <title>Complete genome sequence of Clostridium phytofermentans ISDg.</title>
        <authorList>
            <person name="Leschine S.B."/>
            <person name="Warnick T.A."/>
            <person name="Blanchard J.L."/>
            <person name="Schnell D.J."/>
            <person name="Petit E.L."/>
            <person name="LaTouf W.G."/>
            <person name="Copeland A."/>
            <person name="Lucas S."/>
            <person name="Lapidus A."/>
            <person name="Barry K."/>
            <person name="Glavina del Rio T."/>
            <person name="Dalin E."/>
            <person name="Tice H."/>
            <person name="Pitluck S."/>
            <person name="Kiss H."/>
            <person name="Brettin T."/>
            <person name="Bruce D."/>
            <person name="Detter J.C."/>
            <person name="Han C."/>
            <person name="Kuske C."/>
            <person name="Schmutz J."/>
            <person name="Larimer F."/>
            <person name="Land M."/>
            <person name="Hauser L."/>
            <person name="Kyrpides N."/>
            <person name="Kim E.A."/>
            <person name="Richardson P."/>
        </authorList>
    </citation>
    <scope>NUCLEOTIDE SEQUENCE [LARGE SCALE GENOMIC DNA]</scope>
    <source>
        <strain evidence="2">ATCC 700394 / DSM 18823 / ISDg</strain>
    </source>
</reference>
<proteinExistence type="predicted"/>
<dbReference type="eggNOG" id="ENOG50343NQ">
    <property type="taxonomic scope" value="Bacteria"/>
</dbReference>
<organism evidence="1 2">
    <name type="scientific">Lachnoclostridium phytofermentans (strain ATCC 700394 / DSM 18823 / ISDg)</name>
    <name type="common">Clostridium phytofermentans</name>
    <dbReference type="NCBI Taxonomy" id="357809"/>
    <lineage>
        <taxon>Bacteria</taxon>
        <taxon>Bacillati</taxon>
        <taxon>Bacillota</taxon>
        <taxon>Clostridia</taxon>
        <taxon>Lachnospirales</taxon>
        <taxon>Lachnospiraceae</taxon>
    </lineage>
</organism>
<evidence type="ECO:0000313" key="1">
    <source>
        <dbReference type="EMBL" id="ABX41716.1"/>
    </source>
</evidence>
<dbReference type="RefSeq" id="WP_012199370.1">
    <property type="nucleotide sequence ID" value="NC_010001.1"/>
</dbReference>
<keyword evidence="2" id="KW-1185">Reference proteome</keyword>